<evidence type="ECO:0000313" key="1">
    <source>
        <dbReference type="EMBL" id="JAE09878.1"/>
    </source>
</evidence>
<dbReference type="EMBL" id="GBRH01188018">
    <property type="protein sequence ID" value="JAE09878.1"/>
    <property type="molecule type" value="Transcribed_RNA"/>
</dbReference>
<organism evidence="1">
    <name type="scientific">Arundo donax</name>
    <name type="common">Giant reed</name>
    <name type="synonym">Donax arundinaceus</name>
    <dbReference type="NCBI Taxonomy" id="35708"/>
    <lineage>
        <taxon>Eukaryota</taxon>
        <taxon>Viridiplantae</taxon>
        <taxon>Streptophyta</taxon>
        <taxon>Embryophyta</taxon>
        <taxon>Tracheophyta</taxon>
        <taxon>Spermatophyta</taxon>
        <taxon>Magnoliopsida</taxon>
        <taxon>Liliopsida</taxon>
        <taxon>Poales</taxon>
        <taxon>Poaceae</taxon>
        <taxon>PACMAD clade</taxon>
        <taxon>Arundinoideae</taxon>
        <taxon>Arundineae</taxon>
        <taxon>Arundo</taxon>
    </lineage>
</organism>
<sequence length="32" mass="3746">MHAKEPEKRSKYYKLGNRKSYIVGTAALFCQQ</sequence>
<protein>
    <submittedName>
        <fullName evidence="1">Uncharacterized protein</fullName>
    </submittedName>
</protein>
<reference evidence="1" key="1">
    <citation type="submission" date="2014-09" db="EMBL/GenBank/DDBJ databases">
        <authorList>
            <person name="Magalhaes I.L.F."/>
            <person name="Oliveira U."/>
            <person name="Santos F.R."/>
            <person name="Vidigal T.H.D.A."/>
            <person name="Brescovit A.D."/>
            <person name="Santos A.J."/>
        </authorList>
    </citation>
    <scope>NUCLEOTIDE SEQUENCE</scope>
    <source>
        <tissue evidence="1">Shoot tissue taken approximately 20 cm above the soil surface</tissue>
    </source>
</reference>
<proteinExistence type="predicted"/>
<dbReference type="AlphaFoldDB" id="A0A0A9FNK7"/>
<accession>A0A0A9FNK7</accession>
<name>A0A0A9FNK7_ARUDO</name>
<reference evidence="1" key="2">
    <citation type="journal article" date="2015" name="Data Brief">
        <title>Shoot transcriptome of the giant reed, Arundo donax.</title>
        <authorList>
            <person name="Barrero R.A."/>
            <person name="Guerrero F.D."/>
            <person name="Moolhuijzen P."/>
            <person name="Goolsby J.A."/>
            <person name="Tidwell J."/>
            <person name="Bellgard S.E."/>
            <person name="Bellgard M.I."/>
        </authorList>
    </citation>
    <scope>NUCLEOTIDE SEQUENCE</scope>
    <source>
        <tissue evidence="1">Shoot tissue taken approximately 20 cm above the soil surface</tissue>
    </source>
</reference>